<dbReference type="AlphaFoldDB" id="A0A177IR34"/>
<dbReference type="GO" id="GO:0046656">
    <property type="term" value="P:folic acid biosynthetic process"/>
    <property type="evidence" value="ECO:0007669"/>
    <property type="project" value="UniProtKB-KW"/>
</dbReference>
<keyword evidence="8" id="KW-0289">Folate biosynthesis</keyword>
<comment type="caution">
    <text evidence="10">The sequence shown here is derived from an EMBL/GenBank/DDBJ whole genome shotgun (WGS) entry which is preliminary data.</text>
</comment>
<accession>A0A177IR34</accession>
<dbReference type="CDD" id="cd00483">
    <property type="entry name" value="HPPK"/>
    <property type="match status" value="1"/>
</dbReference>
<dbReference type="RefSeq" id="WP_066838751.1">
    <property type="nucleotide sequence ID" value="NZ_LSTQ01000008.1"/>
</dbReference>
<keyword evidence="4" id="KW-0808">Transferase</keyword>
<name>A0A177IR34_9CORY</name>
<dbReference type="Pfam" id="PF01288">
    <property type="entry name" value="HPPK"/>
    <property type="match status" value="1"/>
</dbReference>
<dbReference type="STRING" id="1705.CA21670_10820"/>
<dbReference type="PANTHER" id="PTHR43071:SF1">
    <property type="entry name" value="2-AMINO-4-HYDROXY-6-HYDROXYMETHYLDIHYDROPTERIDINE PYROPHOSPHOKINASE"/>
    <property type="match status" value="1"/>
</dbReference>
<evidence type="ECO:0000256" key="3">
    <source>
        <dbReference type="ARBA" id="ARBA00013253"/>
    </source>
</evidence>
<evidence type="ECO:0000256" key="5">
    <source>
        <dbReference type="ARBA" id="ARBA00022741"/>
    </source>
</evidence>
<keyword evidence="6 10" id="KW-0418">Kinase</keyword>
<proteinExistence type="predicted"/>
<dbReference type="PROSITE" id="PS00794">
    <property type="entry name" value="HPPK"/>
    <property type="match status" value="1"/>
</dbReference>
<keyword evidence="7" id="KW-0067">ATP-binding</keyword>
<evidence type="ECO:0000256" key="8">
    <source>
        <dbReference type="ARBA" id="ARBA00022909"/>
    </source>
</evidence>
<dbReference type="EMBL" id="LSTQ01000008">
    <property type="protein sequence ID" value="OAH30445.1"/>
    <property type="molecule type" value="Genomic_DNA"/>
</dbReference>
<dbReference type="NCBIfam" id="TIGR01498">
    <property type="entry name" value="folK"/>
    <property type="match status" value="1"/>
</dbReference>
<dbReference type="UniPathway" id="UPA00077">
    <property type="reaction ID" value="UER00155"/>
</dbReference>
<dbReference type="SUPFAM" id="SSF55083">
    <property type="entry name" value="6-hydroxymethyl-7,8-dihydropterin pyrophosphokinase, HPPK"/>
    <property type="match status" value="1"/>
</dbReference>
<keyword evidence="5" id="KW-0547">Nucleotide-binding</keyword>
<evidence type="ECO:0000259" key="9">
    <source>
        <dbReference type="PROSITE" id="PS00794"/>
    </source>
</evidence>
<dbReference type="EC" id="2.7.6.3" evidence="3"/>
<feature type="domain" description="7,8-dihydro-6-hydroxymethylpterin-pyrophosphokinase" evidence="9">
    <location>
        <begin position="83"/>
        <end position="94"/>
    </location>
</feature>
<organism evidence="10 11">
    <name type="scientific">Corynebacterium stationis</name>
    <dbReference type="NCBI Taxonomy" id="1705"/>
    <lineage>
        <taxon>Bacteria</taxon>
        <taxon>Bacillati</taxon>
        <taxon>Actinomycetota</taxon>
        <taxon>Actinomycetes</taxon>
        <taxon>Mycobacteriales</taxon>
        <taxon>Corynebacteriaceae</taxon>
        <taxon>Corynebacterium</taxon>
    </lineage>
</organism>
<evidence type="ECO:0000256" key="2">
    <source>
        <dbReference type="ARBA" id="ARBA00005051"/>
    </source>
</evidence>
<evidence type="ECO:0000256" key="4">
    <source>
        <dbReference type="ARBA" id="ARBA00022679"/>
    </source>
</evidence>
<comment type="catalytic activity">
    <reaction evidence="1">
        <text>6-hydroxymethyl-7,8-dihydropterin + ATP = (7,8-dihydropterin-6-yl)methyl diphosphate + AMP + H(+)</text>
        <dbReference type="Rhea" id="RHEA:11412"/>
        <dbReference type="ChEBI" id="CHEBI:15378"/>
        <dbReference type="ChEBI" id="CHEBI:30616"/>
        <dbReference type="ChEBI" id="CHEBI:44841"/>
        <dbReference type="ChEBI" id="CHEBI:72950"/>
        <dbReference type="ChEBI" id="CHEBI:456215"/>
        <dbReference type="EC" id="2.7.6.3"/>
    </reaction>
</comment>
<dbReference type="GO" id="GO:0005524">
    <property type="term" value="F:ATP binding"/>
    <property type="evidence" value="ECO:0007669"/>
    <property type="project" value="UniProtKB-KW"/>
</dbReference>
<sequence length="161" mass="17772">MRAVLSIGSNMQDRVEHLKSVFAEFQDEIVASSSVYSTPPWGDTDQDEFYNAIIIVEVDQTPLELLHRGQALEKAADRVRERHWGPRTLDVDIVEIEGFSSDTQELTVPHPHAAERGFVLIPWLAADVHATLGGKPVAGIIGNIPQDDIAGIKVLGRIEKL</sequence>
<dbReference type="GO" id="GO:0016301">
    <property type="term" value="F:kinase activity"/>
    <property type="evidence" value="ECO:0007669"/>
    <property type="project" value="UniProtKB-KW"/>
</dbReference>
<dbReference type="PANTHER" id="PTHR43071">
    <property type="entry name" value="2-AMINO-4-HYDROXY-6-HYDROXYMETHYLDIHYDROPTERIDINE PYROPHOSPHOKINASE"/>
    <property type="match status" value="1"/>
</dbReference>
<gene>
    <name evidence="10" type="ORF">AYJ05_06805</name>
</gene>
<evidence type="ECO:0000313" key="10">
    <source>
        <dbReference type="EMBL" id="OAH30445.1"/>
    </source>
</evidence>
<dbReference type="Proteomes" id="UP000076947">
    <property type="component" value="Unassembled WGS sequence"/>
</dbReference>
<evidence type="ECO:0000313" key="11">
    <source>
        <dbReference type="Proteomes" id="UP000076947"/>
    </source>
</evidence>
<reference evidence="11" key="1">
    <citation type="submission" date="2016-02" db="EMBL/GenBank/DDBJ databases">
        <authorList>
            <person name="Kaur G."/>
            <person name="Nair G.R."/>
            <person name="Mayilraj S."/>
        </authorList>
    </citation>
    <scope>NUCLEOTIDE SEQUENCE [LARGE SCALE GENOMIC DNA]</scope>
    <source>
        <strain evidence="11">GA-15</strain>
    </source>
</reference>
<dbReference type="OrthoDB" id="9808041at2"/>
<protein>
    <recommendedName>
        <fullName evidence="3">2-amino-4-hydroxy-6-hydroxymethyldihydropteridine diphosphokinase</fullName>
        <ecNumber evidence="3">2.7.6.3</ecNumber>
    </recommendedName>
</protein>
<dbReference type="Gene3D" id="3.30.70.560">
    <property type="entry name" value="7,8-Dihydro-6-hydroxymethylpterin-pyrophosphokinase HPPK"/>
    <property type="match status" value="1"/>
</dbReference>
<dbReference type="InterPro" id="IPR000550">
    <property type="entry name" value="Hppk"/>
</dbReference>
<comment type="pathway">
    <text evidence="2">Cofactor biosynthesis; tetrahydrofolate biosynthesis; 2-amino-4-hydroxy-6-hydroxymethyl-7,8-dihydropteridine diphosphate from 7,8-dihydroneopterin triphosphate: step 4/4.</text>
</comment>
<evidence type="ECO:0000256" key="1">
    <source>
        <dbReference type="ARBA" id="ARBA00000198"/>
    </source>
</evidence>
<dbReference type="InterPro" id="IPR035907">
    <property type="entry name" value="Hppk_sf"/>
</dbReference>
<evidence type="ECO:0000256" key="7">
    <source>
        <dbReference type="ARBA" id="ARBA00022840"/>
    </source>
</evidence>
<dbReference type="GO" id="GO:0003848">
    <property type="term" value="F:2-amino-4-hydroxy-6-hydroxymethyldihydropteridine diphosphokinase activity"/>
    <property type="evidence" value="ECO:0007669"/>
    <property type="project" value="UniProtKB-EC"/>
</dbReference>
<dbReference type="GO" id="GO:0046654">
    <property type="term" value="P:tetrahydrofolate biosynthetic process"/>
    <property type="evidence" value="ECO:0007669"/>
    <property type="project" value="UniProtKB-UniPathway"/>
</dbReference>
<evidence type="ECO:0000256" key="6">
    <source>
        <dbReference type="ARBA" id="ARBA00022777"/>
    </source>
</evidence>
<keyword evidence="11" id="KW-1185">Reference proteome</keyword>